<dbReference type="EMBL" id="JBHTEB010000001">
    <property type="protein sequence ID" value="MFD0315789.1"/>
    <property type="molecule type" value="Genomic_DNA"/>
</dbReference>
<protein>
    <recommendedName>
        <fullName evidence="10">Hyaluronan synthase</fullName>
        <ecNumber evidence="4">2.4.1.212</ecNumber>
    </recommendedName>
    <alternativeName>
        <fullName evidence="12">Hyaluronate synthase</fullName>
    </alternativeName>
    <alternativeName>
        <fullName evidence="11">Hyaluronic acid synthase</fullName>
    </alternativeName>
</protein>
<organism evidence="17 18">
    <name type="scientific">Streptomyces flavalbus</name>
    <dbReference type="NCBI Taxonomy" id="2665155"/>
    <lineage>
        <taxon>Bacteria</taxon>
        <taxon>Bacillati</taxon>
        <taxon>Actinomycetota</taxon>
        <taxon>Actinomycetes</taxon>
        <taxon>Kitasatosporales</taxon>
        <taxon>Streptomycetaceae</taxon>
        <taxon>Streptomyces</taxon>
    </lineage>
</organism>
<name>A0ABW2W9S4_9ACTN</name>
<feature type="transmembrane region" description="Helical" evidence="15">
    <location>
        <begin position="478"/>
        <end position="499"/>
    </location>
</feature>
<feature type="transmembrane region" description="Helical" evidence="15">
    <location>
        <begin position="60"/>
        <end position="79"/>
    </location>
</feature>
<evidence type="ECO:0000256" key="5">
    <source>
        <dbReference type="ARBA" id="ARBA00022475"/>
    </source>
</evidence>
<keyword evidence="15" id="KW-0812">Transmembrane</keyword>
<evidence type="ECO:0000313" key="17">
    <source>
        <dbReference type="EMBL" id="MFD0315789.1"/>
    </source>
</evidence>
<accession>A0ABW2W9S4</accession>
<keyword evidence="8 15" id="KW-0472">Membrane</keyword>
<dbReference type="PANTHER" id="PTHR22913">
    <property type="entry name" value="HYALURONAN SYNTHASE"/>
    <property type="match status" value="1"/>
</dbReference>
<keyword evidence="6 17" id="KW-0328">Glycosyltransferase</keyword>
<proteinExistence type="inferred from homology"/>
<feature type="transmembrane region" description="Helical" evidence="15">
    <location>
        <begin position="416"/>
        <end position="437"/>
    </location>
</feature>
<dbReference type="PANTHER" id="PTHR22913:SF12">
    <property type="entry name" value="MANNURONAN SYNTHASE"/>
    <property type="match status" value="1"/>
</dbReference>
<dbReference type="InterPro" id="IPR001173">
    <property type="entry name" value="Glyco_trans_2-like"/>
</dbReference>
<feature type="transmembrane region" description="Helical" evidence="15">
    <location>
        <begin position="91"/>
        <end position="110"/>
    </location>
</feature>
<evidence type="ECO:0000256" key="11">
    <source>
        <dbReference type="ARBA" id="ARBA00042148"/>
    </source>
</evidence>
<evidence type="ECO:0000256" key="7">
    <source>
        <dbReference type="ARBA" id="ARBA00022679"/>
    </source>
</evidence>
<dbReference type="GO" id="GO:0016757">
    <property type="term" value="F:glycosyltransferase activity"/>
    <property type="evidence" value="ECO:0007669"/>
    <property type="project" value="UniProtKB-KW"/>
</dbReference>
<evidence type="ECO:0000256" key="6">
    <source>
        <dbReference type="ARBA" id="ARBA00022676"/>
    </source>
</evidence>
<evidence type="ECO:0000313" key="18">
    <source>
        <dbReference type="Proteomes" id="UP001597023"/>
    </source>
</evidence>
<dbReference type="SUPFAM" id="SSF53448">
    <property type="entry name" value="Nucleotide-diphospho-sugar transferases"/>
    <property type="match status" value="1"/>
</dbReference>
<evidence type="ECO:0000256" key="8">
    <source>
        <dbReference type="ARBA" id="ARBA00023136"/>
    </source>
</evidence>
<evidence type="ECO:0000256" key="12">
    <source>
        <dbReference type="ARBA" id="ARBA00043237"/>
    </source>
</evidence>
<dbReference type="CDD" id="cd06423">
    <property type="entry name" value="CESA_like"/>
    <property type="match status" value="1"/>
</dbReference>
<evidence type="ECO:0000256" key="1">
    <source>
        <dbReference type="ARBA" id="ARBA00004236"/>
    </source>
</evidence>
<keyword evidence="7 17" id="KW-0808">Transferase</keyword>
<evidence type="ECO:0000259" key="16">
    <source>
        <dbReference type="Pfam" id="PF00535"/>
    </source>
</evidence>
<dbReference type="EC" id="2.4.1.212" evidence="4"/>
<comment type="catalytic activity">
    <reaction evidence="14">
        <text>N-acetyl-beta-D-glucosaminyl-(1-&gt;4)-[hyaluronan](n) + UDP-alpha-D-glucuronate = [hyaluronan](n+1) + UDP + H(+)</text>
        <dbReference type="Rhea" id="RHEA:12528"/>
        <dbReference type="Rhea" id="RHEA-COMP:12585"/>
        <dbReference type="Rhea" id="RHEA-COMP:12587"/>
        <dbReference type="ChEBI" id="CHEBI:15378"/>
        <dbReference type="ChEBI" id="CHEBI:58052"/>
        <dbReference type="ChEBI" id="CHEBI:58223"/>
        <dbReference type="ChEBI" id="CHEBI:132153"/>
        <dbReference type="ChEBI" id="CHEBI:132154"/>
        <dbReference type="EC" id="2.4.1.212"/>
    </reaction>
</comment>
<comment type="subcellular location">
    <subcellularLocation>
        <location evidence="1">Cell membrane</location>
    </subcellularLocation>
</comment>
<dbReference type="Gene3D" id="3.90.550.10">
    <property type="entry name" value="Spore Coat Polysaccharide Biosynthesis Protein SpsA, Chain A"/>
    <property type="match status" value="1"/>
</dbReference>
<keyword evidence="5" id="KW-1003">Cell membrane</keyword>
<feature type="transmembrane region" description="Helical" evidence="15">
    <location>
        <begin position="443"/>
        <end position="466"/>
    </location>
</feature>
<evidence type="ECO:0000256" key="10">
    <source>
        <dbReference type="ARBA" id="ARBA00040508"/>
    </source>
</evidence>
<evidence type="ECO:0000256" key="15">
    <source>
        <dbReference type="SAM" id="Phobius"/>
    </source>
</evidence>
<dbReference type="Pfam" id="PF00535">
    <property type="entry name" value="Glycos_transf_2"/>
    <property type="match status" value="1"/>
</dbReference>
<comment type="caution">
    <text evidence="17">The sequence shown here is derived from an EMBL/GenBank/DDBJ whole genome shotgun (WGS) entry which is preliminary data.</text>
</comment>
<feature type="domain" description="Glycosyltransferase 2-like" evidence="16">
    <location>
        <begin position="142"/>
        <end position="308"/>
    </location>
</feature>
<evidence type="ECO:0000256" key="9">
    <source>
        <dbReference type="ARBA" id="ARBA00037408"/>
    </source>
</evidence>
<dbReference type="Proteomes" id="UP001597023">
    <property type="component" value="Unassembled WGS sequence"/>
</dbReference>
<evidence type="ECO:0000256" key="13">
    <source>
        <dbReference type="ARBA" id="ARBA00047709"/>
    </source>
</evidence>
<comment type="similarity">
    <text evidence="3">Belongs to the NodC/HAS family.</text>
</comment>
<comment type="catalytic activity">
    <reaction evidence="13">
        <text>[hyaluronan](n) + UDP-N-acetyl-alpha-D-glucosamine = N-acetyl-beta-D-glucosaminyl-(1-&gt;4)-[hyaluronan](n) + UDP + H(+)</text>
        <dbReference type="Rhea" id="RHEA:20465"/>
        <dbReference type="Rhea" id="RHEA-COMP:12583"/>
        <dbReference type="Rhea" id="RHEA-COMP:12585"/>
        <dbReference type="ChEBI" id="CHEBI:15378"/>
        <dbReference type="ChEBI" id="CHEBI:57705"/>
        <dbReference type="ChEBI" id="CHEBI:58223"/>
        <dbReference type="ChEBI" id="CHEBI:132153"/>
        <dbReference type="ChEBI" id="CHEBI:132154"/>
        <dbReference type="EC" id="2.4.1.212"/>
    </reaction>
</comment>
<keyword evidence="15" id="KW-1133">Transmembrane helix</keyword>
<dbReference type="InterPro" id="IPR029044">
    <property type="entry name" value="Nucleotide-diphossugar_trans"/>
</dbReference>
<comment type="function">
    <text evidence="9">Glycosaminoglycan synthesis. The hyaluronic acid capsule is involved in the pathogenicity of group A Streptococci; it may be the major virulence determinant.</text>
</comment>
<evidence type="ECO:0000256" key="4">
    <source>
        <dbReference type="ARBA" id="ARBA00012207"/>
    </source>
</evidence>
<evidence type="ECO:0000256" key="3">
    <source>
        <dbReference type="ARBA" id="ARBA00006782"/>
    </source>
</evidence>
<sequence length="511" mass="56271">MTATLDGPDTVTAVRYGLPVPRDGRVLITPAPPARSPVRRLLTQRARPALAALPRPEHHALVRLLALAALVPVLLLIAHRAAQLPYLRGPVALYGLTVLTGTCCLLYLAYARYDDPALRTLRHRAPRHEEFPALPDRPRVSFLLAVKDEAGLVEACVRSMAASDCPGLEVIVVNDGSRDGTGAILDRLAGELGVTVLHLDRNLGKKAALVRGCALATGDVLVFTDSDCVVAPDAVRLCVRALVRHPDLGAVSGHCRALNAPASLLTRVQDIWYDGQFRIAKAAEAAFGSVTCVSGPLAAFRRDAIADYLPAWAEDRFAGAPFRFATDRQLTGYVLGQAWRGAALKRRHADSPLATAGDHPERRWLVGYSRAAQVWTNVPARWRPFLHQQVRWKKSFVRNLFFTGGFMWRRGPVPALLYYGHALWVLAAPALVFWHLVWAPLHWAAGLTLLYLCGVLLKGALWGLAYRLDNPGDRRWRYRPLMSVLSCCVLAWLLPYAVLTLRRGVWTRSPA</sequence>
<keyword evidence="18" id="KW-1185">Reference proteome</keyword>
<reference evidence="18" key="1">
    <citation type="journal article" date="2019" name="Int. J. Syst. Evol. Microbiol.">
        <title>The Global Catalogue of Microorganisms (GCM) 10K type strain sequencing project: providing services to taxonomists for standard genome sequencing and annotation.</title>
        <authorList>
            <consortium name="The Broad Institute Genomics Platform"/>
            <consortium name="The Broad Institute Genome Sequencing Center for Infectious Disease"/>
            <person name="Wu L."/>
            <person name="Ma J."/>
        </authorList>
    </citation>
    <scope>NUCLEOTIDE SEQUENCE [LARGE SCALE GENOMIC DNA]</scope>
    <source>
        <strain evidence="18">CGMCC 4.7400</strain>
    </source>
</reference>
<evidence type="ECO:0000256" key="2">
    <source>
        <dbReference type="ARBA" id="ARBA00004698"/>
    </source>
</evidence>
<dbReference type="RefSeq" id="WP_381609478.1">
    <property type="nucleotide sequence ID" value="NZ_JBHTEB010000001.1"/>
</dbReference>
<gene>
    <name evidence="17" type="ORF">ACFQZ6_16445</name>
</gene>
<comment type="pathway">
    <text evidence="2">Glycan biosynthesis; hyaluronan biosynthesis.</text>
</comment>
<evidence type="ECO:0000256" key="14">
    <source>
        <dbReference type="ARBA" id="ARBA00048168"/>
    </source>
</evidence>